<organism evidence="3 4">
    <name type="scientific">Rhodocista pekingensis</name>
    <dbReference type="NCBI Taxonomy" id="201185"/>
    <lineage>
        <taxon>Bacteria</taxon>
        <taxon>Pseudomonadati</taxon>
        <taxon>Pseudomonadota</taxon>
        <taxon>Alphaproteobacteria</taxon>
        <taxon>Rhodospirillales</taxon>
        <taxon>Azospirillaceae</taxon>
        <taxon>Rhodocista</taxon>
    </lineage>
</organism>
<keyword evidence="3" id="KW-0378">Hydrolase</keyword>
<proteinExistence type="predicted"/>
<dbReference type="GO" id="GO:0016787">
    <property type="term" value="F:hydrolase activity"/>
    <property type="evidence" value="ECO:0007669"/>
    <property type="project" value="UniProtKB-KW"/>
</dbReference>
<dbReference type="Proteomes" id="UP001596456">
    <property type="component" value="Unassembled WGS sequence"/>
</dbReference>
<evidence type="ECO:0000259" key="2">
    <source>
        <dbReference type="Pfam" id="PF00561"/>
    </source>
</evidence>
<comment type="caution">
    <text evidence="3">The sequence shown here is derived from an EMBL/GenBank/DDBJ whole genome shotgun (WGS) entry which is preliminary data.</text>
</comment>
<dbReference type="InterPro" id="IPR050471">
    <property type="entry name" value="AB_hydrolase"/>
</dbReference>
<dbReference type="Pfam" id="PF00561">
    <property type="entry name" value="Abhydrolase_1"/>
    <property type="match status" value="1"/>
</dbReference>
<feature type="domain" description="AB hydrolase-1" evidence="2">
    <location>
        <begin position="54"/>
        <end position="316"/>
    </location>
</feature>
<keyword evidence="4" id="KW-1185">Reference proteome</keyword>
<dbReference type="EMBL" id="JBHTCM010000007">
    <property type="protein sequence ID" value="MFC7332742.1"/>
    <property type="molecule type" value="Genomic_DNA"/>
</dbReference>
<evidence type="ECO:0000256" key="1">
    <source>
        <dbReference type="SAM" id="MobiDB-lite"/>
    </source>
</evidence>
<gene>
    <name evidence="3" type="ORF">ACFQPS_06175</name>
</gene>
<reference evidence="4" key="1">
    <citation type="journal article" date="2019" name="Int. J. Syst. Evol. Microbiol.">
        <title>The Global Catalogue of Microorganisms (GCM) 10K type strain sequencing project: providing services to taxonomists for standard genome sequencing and annotation.</title>
        <authorList>
            <consortium name="The Broad Institute Genomics Platform"/>
            <consortium name="The Broad Institute Genome Sequencing Center for Infectious Disease"/>
            <person name="Wu L."/>
            <person name="Ma J."/>
        </authorList>
    </citation>
    <scope>NUCLEOTIDE SEQUENCE [LARGE SCALE GENOMIC DNA]</scope>
    <source>
        <strain evidence="4">CGMCC 1.16275</strain>
    </source>
</reference>
<feature type="region of interest" description="Disordered" evidence="1">
    <location>
        <begin position="1"/>
        <end position="33"/>
    </location>
</feature>
<dbReference type="Gene3D" id="3.40.50.1820">
    <property type="entry name" value="alpha/beta hydrolase"/>
    <property type="match status" value="1"/>
</dbReference>
<dbReference type="PANTHER" id="PTHR43433">
    <property type="entry name" value="HYDROLASE, ALPHA/BETA FOLD FAMILY PROTEIN"/>
    <property type="match status" value="1"/>
</dbReference>
<sequence>MPTDPAPAQAHAPPPPASAPLGPAGPGSGRRDGVLRLPDGRLLGYAEYGDPAGPPLLYFHGYPSSRLEAGLIPLRHVRLIAPDRPGYGLSAPQPGRRLLDWPADVAALLDHLGLARAAVLGMSGGGPYAAVCAHALAERVTATAIVCGIAPPDGPGEGPEDGTDDGPGKETGWAGGSPAGFLLRLGRRPVTLRLAATAARQLVRRTDPLAVATMLRARAGLPPSDRGLLGPGVGDRIVAGWREALRSGIAGPLSDAAIYAAPWGFALEEIRGRVAVWHGTADTTVPVAAGRRFAARIPGATAHFLAGEGHFSLIFNHHPAILRDLLGAGQSA</sequence>
<accession>A0ABW2KRX2</accession>
<name>A0ABW2KRX2_9PROT</name>
<evidence type="ECO:0000313" key="3">
    <source>
        <dbReference type="EMBL" id="MFC7332742.1"/>
    </source>
</evidence>
<dbReference type="InterPro" id="IPR000073">
    <property type="entry name" value="AB_hydrolase_1"/>
</dbReference>
<dbReference type="PANTHER" id="PTHR43433:SF5">
    <property type="entry name" value="AB HYDROLASE-1 DOMAIN-CONTAINING PROTEIN"/>
    <property type="match status" value="1"/>
</dbReference>
<dbReference type="SUPFAM" id="SSF53474">
    <property type="entry name" value="alpha/beta-Hydrolases"/>
    <property type="match status" value="1"/>
</dbReference>
<feature type="region of interest" description="Disordered" evidence="1">
    <location>
        <begin position="151"/>
        <end position="173"/>
    </location>
</feature>
<feature type="compositionally biased region" description="Low complexity" evidence="1">
    <location>
        <begin position="1"/>
        <end position="11"/>
    </location>
</feature>
<dbReference type="RefSeq" id="WP_377357369.1">
    <property type="nucleotide sequence ID" value="NZ_JBHTCM010000007.1"/>
</dbReference>
<dbReference type="InterPro" id="IPR029058">
    <property type="entry name" value="AB_hydrolase_fold"/>
</dbReference>
<protein>
    <submittedName>
        <fullName evidence="3">Alpha/beta fold hydrolase</fullName>
    </submittedName>
</protein>
<evidence type="ECO:0000313" key="4">
    <source>
        <dbReference type="Proteomes" id="UP001596456"/>
    </source>
</evidence>